<dbReference type="GO" id="GO:0046872">
    <property type="term" value="F:metal ion binding"/>
    <property type="evidence" value="ECO:0007669"/>
    <property type="project" value="UniProtKB-KW"/>
</dbReference>
<feature type="domain" description="Peptidase M20 dimerisation" evidence="2">
    <location>
        <begin position="233"/>
        <end position="323"/>
    </location>
</feature>
<dbReference type="GO" id="GO:0016805">
    <property type="term" value="F:dipeptidase activity"/>
    <property type="evidence" value="ECO:0007669"/>
    <property type="project" value="TreeGrafter"/>
</dbReference>
<dbReference type="PIRSF" id="PIRSF005962">
    <property type="entry name" value="Pept_M20D_amidohydro"/>
    <property type="match status" value="1"/>
</dbReference>
<dbReference type="OrthoDB" id="9776731at2"/>
<dbReference type="PANTHER" id="PTHR30575">
    <property type="entry name" value="PEPTIDASE M20"/>
    <property type="match status" value="1"/>
</dbReference>
<comment type="cofactor">
    <cofactor evidence="1">
        <name>Mn(2+)</name>
        <dbReference type="ChEBI" id="CHEBI:29035"/>
    </cofactor>
    <text evidence="1">The Mn(2+) ion enhances activity.</text>
</comment>
<dbReference type="InterPro" id="IPR017439">
    <property type="entry name" value="Amidohydrolase"/>
</dbReference>
<dbReference type="SUPFAM" id="SSF53187">
    <property type="entry name" value="Zn-dependent exopeptidases"/>
    <property type="match status" value="1"/>
</dbReference>
<keyword evidence="1" id="KW-0464">Manganese</keyword>
<dbReference type="InterPro" id="IPR011650">
    <property type="entry name" value="Peptidase_M20_dimer"/>
</dbReference>
<reference evidence="3 4" key="1">
    <citation type="submission" date="2016-10" db="EMBL/GenBank/DDBJ databases">
        <title>Complete Genome Sequence of Peptococcaceae strain DCMF.</title>
        <authorList>
            <person name="Edwards R.J."/>
            <person name="Holland S.I."/>
            <person name="Deshpande N.P."/>
            <person name="Wong Y.K."/>
            <person name="Ertan H."/>
            <person name="Manefield M."/>
            <person name="Russell T.L."/>
            <person name="Lee M.J."/>
        </authorList>
    </citation>
    <scope>NUCLEOTIDE SEQUENCE [LARGE SCALE GENOMIC DNA]</scope>
    <source>
        <strain evidence="3 4">DCMF</strain>
    </source>
</reference>
<dbReference type="PANTHER" id="PTHR30575:SF3">
    <property type="entry name" value="PEPTIDASE M20 DIMERISATION DOMAIN-CONTAINING PROTEIN"/>
    <property type="match status" value="1"/>
</dbReference>
<evidence type="ECO:0000313" key="4">
    <source>
        <dbReference type="Proteomes" id="UP000323521"/>
    </source>
</evidence>
<dbReference type="RefSeq" id="WP_148135430.1">
    <property type="nucleotide sequence ID" value="NZ_CP017634.1"/>
</dbReference>
<dbReference type="Gene3D" id="3.40.630.10">
    <property type="entry name" value="Zn peptidases"/>
    <property type="match status" value="2"/>
</dbReference>
<organism evidence="3 4">
    <name type="scientific">Formimonas warabiya</name>
    <dbReference type="NCBI Taxonomy" id="1761012"/>
    <lineage>
        <taxon>Bacteria</taxon>
        <taxon>Bacillati</taxon>
        <taxon>Bacillota</taxon>
        <taxon>Clostridia</taxon>
        <taxon>Eubacteriales</taxon>
        <taxon>Peptococcaceae</taxon>
        <taxon>Candidatus Formimonas</taxon>
    </lineage>
</organism>
<gene>
    <name evidence="3" type="ORF">DCMF_16480</name>
</gene>
<feature type="binding site" evidence="1">
    <location>
        <position position="184"/>
    </location>
    <ligand>
        <name>Mn(2+)</name>
        <dbReference type="ChEBI" id="CHEBI:29035"/>
        <label>2</label>
    </ligand>
</feature>
<dbReference type="InterPro" id="IPR002933">
    <property type="entry name" value="Peptidase_M20"/>
</dbReference>
<dbReference type="InterPro" id="IPR052030">
    <property type="entry name" value="Peptidase_M20/M20A_hydrolases"/>
</dbReference>
<protein>
    <submittedName>
        <fullName evidence="3">Peptidase M20</fullName>
    </submittedName>
</protein>
<dbReference type="Proteomes" id="UP000323521">
    <property type="component" value="Chromosome"/>
</dbReference>
<feature type="binding site" evidence="1">
    <location>
        <position position="148"/>
    </location>
    <ligand>
        <name>Mn(2+)</name>
        <dbReference type="ChEBI" id="CHEBI:29035"/>
        <label>2</label>
    </ligand>
</feature>
<sequence length="443" mass="47848">MNVKLKGLVQEIEPLLVQYRRNFHKYPEAGWTEFRTAAKITEILLELGYSVKLGADAVSKSDMLGVPPEEELKIHMNRAVKQGANPELVKEMEGGLTGIIAELNCGEGPTVALRFDMDANDIDEPKEEKHRPFREGFSSENPGVMHACGHDGHAAIGLGVARMIVKIKDLLQGKIRLIFQPGEEGVRGAKAMVARGAADGVDYILGAHIGFQATKNRQLICGTGHFLATSKLDVSFTGIPAHAGAAPEEGHNALLAAACAALNLHAISRHGKGSTRITVGTLNAGQARNVIPPHAEMKIETRGETTEINEYMVNSVRDIIAGAAKMYGVDYEIKIVGETISGESSPELITKVKDIAQGTGLFTELIDYVSFGASEDFTAFMTTVQKNGGQGTYMMIGSQLASGHHDYYFDFDEATLACSVELLLEIVVNLIGKCQEDRIINIT</sequence>
<keyword evidence="4" id="KW-1185">Reference proteome</keyword>
<dbReference type="NCBIfam" id="TIGR01891">
    <property type="entry name" value="amidohydrolases"/>
    <property type="match status" value="1"/>
</dbReference>
<dbReference type="Pfam" id="PF07687">
    <property type="entry name" value="M20_dimer"/>
    <property type="match status" value="1"/>
</dbReference>
<dbReference type="Pfam" id="PF01546">
    <property type="entry name" value="Peptidase_M20"/>
    <property type="match status" value="1"/>
</dbReference>
<accession>A0A3G1KUH0</accession>
<dbReference type="AlphaFoldDB" id="A0A3G1KUH0"/>
<feature type="binding site" evidence="1">
    <location>
        <position position="150"/>
    </location>
    <ligand>
        <name>Mn(2+)</name>
        <dbReference type="ChEBI" id="CHEBI:29035"/>
        <label>2</label>
    </ligand>
</feature>
<dbReference type="InterPro" id="IPR036264">
    <property type="entry name" value="Bact_exopeptidase_dim_dom"/>
</dbReference>
<keyword evidence="1" id="KW-0479">Metal-binding</keyword>
<proteinExistence type="predicted"/>
<feature type="binding site" evidence="1">
    <location>
        <position position="405"/>
    </location>
    <ligand>
        <name>Mn(2+)</name>
        <dbReference type="ChEBI" id="CHEBI:29035"/>
        <label>2</label>
    </ligand>
</feature>
<dbReference type="KEGG" id="fwa:DCMF_16480"/>
<dbReference type="GO" id="GO:0071713">
    <property type="term" value="F:para-aminobenzoyl-glutamate hydrolase activity"/>
    <property type="evidence" value="ECO:0007669"/>
    <property type="project" value="TreeGrafter"/>
</dbReference>
<evidence type="ECO:0000256" key="1">
    <source>
        <dbReference type="PIRSR" id="PIRSR005962-1"/>
    </source>
</evidence>
<dbReference type="EMBL" id="CP017634">
    <property type="protein sequence ID" value="ATW26153.1"/>
    <property type="molecule type" value="Genomic_DNA"/>
</dbReference>
<evidence type="ECO:0000259" key="2">
    <source>
        <dbReference type="Pfam" id="PF07687"/>
    </source>
</evidence>
<feature type="binding site" evidence="1">
    <location>
        <position position="208"/>
    </location>
    <ligand>
        <name>Mn(2+)</name>
        <dbReference type="ChEBI" id="CHEBI:29035"/>
        <label>2</label>
    </ligand>
</feature>
<dbReference type="GO" id="GO:0005737">
    <property type="term" value="C:cytoplasm"/>
    <property type="evidence" value="ECO:0007669"/>
    <property type="project" value="TreeGrafter"/>
</dbReference>
<dbReference type="SUPFAM" id="SSF55031">
    <property type="entry name" value="Bacterial exopeptidase dimerisation domain"/>
    <property type="match status" value="1"/>
</dbReference>
<dbReference type="GO" id="GO:0046657">
    <property type="term" value="P:folic acid catabolic process"/>
    <property type="evidence" value="ECO:0007669"/>
    <property type="project" value="TreeGrafter"/>
</dbReference>
<name>A0A3G1KUH0_FORW1</name>
<evidence type="ECO:0000313" key="3">
    <source>
        <dbReference type="EMBL" id="ATW26153.1"/>
    </source>
</evidence>